<dbReference type="RefSeq" id="XP_024740687.1">
    <property type="nucleotide sequence ID" value="XM_024886514.1"/>
</dbReference>
<keyword evidence="2" id="KW-1185">Reference proteome</keyword>
<protein>
    <recommendedName>
        <fullName evidence="3">Fungal N-terminal domain-containing protein</fullName>
    </recommendedName>
</protein>
<dbReference type="InParanoid" id="A0A2J6TL74"/>
<proteinExistence type="predicted"/>
<gene>
    <name evidence="1" type="ORF">K444DRAFT_660894</name>
</gene>
<reference evidence="1 2" key="1">
    <citation type="submission" date="2016-04" db="EMBL/GenBank/DDBJ databases">
        <title>A degradative enzymes factory behind the ericoid mycorrhizal symbiosis.</title>
        <authorList>
            <consortium name="DOE Joint Genome Institute"/>
            <person name="Martino E."/>
            <person name="Morin E."/>
            <person name="Grelet G."/>
            <person name="Kuo A."/>
            <person name="Kohler A."/>
            <person name="Daghino S."/>
            <person name="Barry K."/>
            <person name="Choi C."/>
            <person name="Cichocki N."/>
            <person name="Clum A."/>
            <person name="Copeland A."/>
            <person name="Hainaut M."/>
            <person name="Haridas S."/>
            <person name="Labutti K."/>
            <person name="Lindquist E."/>
            <person name="Lipzen A."/>
            <person name="Khouja H.-R."/>
            <person name="Murat C."/>
            <person name="Ohm R."/>
            <person name="Olson A."/>
            <person name="Spatafora J."/>
            <person name="Veneault-Fourrey C."/>
            <person name="Henrissat B."/>
            <person name="Grigoriev I."/>
            <person name="Martin F."/>
            <person name="Perotto S."/>
        </authorList>
    </citation>
    <scope>NUCLEOTIDE SEQUENCE [LARGE SCALE GENOMIC DNA]</scope>
    <source>
        <strain evidence="1 2">E</strain>
    </source>
</reference>
<dbReference type="AlphaFoldDB" id="A0A2J6TL74"/>
<dbReference type="GeneID" id="36594591"/>
<dbReference type="EMBL" id="KZ613779">
    <property type="protein sequence ID" value="PMD63783.1"/>
    <property type="molecule type" value="Genomic_DNA"/>
</dbReference>
<name>A0A2J6TL74_9HELO</name>
<dbReference type="OrthoDB" id="3556421at2759"/>
<accession>A0A2J6TL74</accession>
<dbReference type="Proteomes" id="UP000235371">
    <property type="component" value="Unassembled WGS sequence"/>
</dbReference>
<organism evidence="1 2">
    <name type="scientific">Hyaloscypha bicolor E</name>
    <dbReference type="NCBI Taxonomy" id="1095630"/>
    <lineage>
        <taxon>Eukaryota</taxon>
        <taxon>Fungi</taxon>
        <taxon>Dikarya</taxon>
        <taxon>Ascomycota</taxon>
        <taxon>Pezizomycotina</taxon>
        <taxon>Leotiomycetes</taxon>
        <taxon>Helotiales</taxon>
        <taxon>Hyaloscyphaceae</taxon>
        <taxon>Hyaloscypha</taxon>
        <taxon>Hyaloscypha bicolor</taxon>
    </lineage>
</organism>
<sequence>MDLASGAARLISLAGLAVQSASTLYTFCHKLPRVAGEVEAIISEIRALSQTLESIQQITSDRSAQKYSARTYELIAKLQEGVARCTADLEAWNTGMAALKVEDGKWAKNAVKKLKLAADAGRFAETRSKISSHRDQLVLMMELLTVDLELSTGLDIKGIDSKIDDFTAKQLSSQQITFGHLEKIKERVQTAAGLQSTSLAETAEISRSTSKIHETLHDIQKSQATSHQTTCVQAERLDATLAAIQRSLLGISTKNRQVSKTRRKILKPQPRKHGLPKSPHEEVPSIPGVFSELVQQTADHSIIPAQVNKLVDLAVTVRYRCGKAHFEPLALPDPEFEAASFETKLRMVKYLQGLRLLLWLLCRKEYFCDRVFQLTGLPQSQLIPEARLVSSWTVWTTFEIASFGRQANIRCRDRACLEYLQRMLDSKSSELGSKLQTQNSLHTLIGLRIWQSDLSSDRIYALSLKHARRQVNIKELVHRVFVMETGVLEDRLRRLNIYLDAIREDLARWLASQIEAFFEQLERTGYSPLPFNEDC</sequence>
<evidence type="ECO:0000313" key="2">
    <source>
        <dbReference type="Proteomes" id="UP000235371"/>
    </source>
</evidence>
<evidence type="ECO:0008006" key="3">
    <source>
        <dbReference type="Google" id="ProtNLM"/>
    </source>
</evidence>
<evidence type="ECO:0000313" key="1">
    <source>
        <dbReference type="EMBL" id="PMD63783.1"/>
    </source>
</evidence>